<dbReference type="Proteomes" id="UP001303473">
    <property type="component" value="Unassembled WGS sequence"/>
</dbReference>
<dbReference type="EMBL" id="MU853768">
    <property type="protein sequence ID" value="KAK3943183.1"/>
    <property type="molecule type" value="Genomic_DNA"/>
</dbReference>
<feature type="compositionally biased region" description="Pro residues" evidence="5">
    <location>
        <begin position="52"/>
        <end position="64"/>
    </location>
</feature>
<dbReference type="GO" id="GO:0005694">
    <property type="term" value="C:chromosome"/>
    <property type="evidence" value="ECO:0007669"/>
    <property type="project" value="UniProtKB-SubCell"/>
</dbReference>
<feature type="region of interest" description="Disordered" evidence="5">
    <location>
        <begin position="1"/>
        <end position="205"/>
    </location>
</feature>
<dbReference type="GO" id="GO:0046982">
    <property type="term" value="F:protein heterodimerization activity"/>
    <property type="evidence" value="ECO:0007669"/>
    <property type="project" value="InterPro"/>
</dbReference>
<dbReference type="CDD" id="cd22920">
    <property type="entry name" value="HFD_CENP-T"/>
    <property type="match status" value="1"/>
</dbReference>
<comment type="subcellular location">
    <subcellularLocation>
        <location evidence="2">Chromosome</location>
    </subcellularLocation>
    <subcellularLocation>
        <location evidence="1">Nucleus</location>
    </subcellularLocation>
</comment>
<evidence type="ECO:0000259" key="6">
    <source>
        <dbReference type="Pfam" id="PF15511"/>
    </source>
</evidence>
<keyword evidence="4" id="KW-0539">Nucleus</keyword>
<feature type="compositionally biased region" description="Basic residues" evidence="5">
    <location>
        <begin position="87"/>
        <end position="97"/>
    </location>
</feature>
<evidence type="ECO:0000256" key="3">
    <source>
        <dbReference type="ARBA" id="ARBA00022454"/>
    </source>
</evidence>
<name>A0AAN6NE74_9PEZI</name>
<keyword evidence="8" id="KW-1185">Reference proteome</keyword>
<protein>
    <submittedName>
        <fullName evidence="7">Centromere protein T</fullName>
    </submittedName>
</protein>
<gene>
    <name evidence="7" type="ORF">QBC46DRAFT_378455</name>
</gene>
<feature type="compositionally biased region" description="Acidic residues" evidence="5">
    <location>
        <begin position="347"/>
        <end position="356"/>
    </location>
</feature>
<keyword evidence="3" id="KW-0158">Chromosome</keyword>
<dbReference type="InterPro" id="IPR009072">
    <property type="entry name" value="Histone-fold"/>
</dbReference>
<feature type="region of interest" description="Disordered" evidence="5">
    <location>
        <begin position="336"/>
        <end position="390"/>
    </location>
</feature>
<feature type="compositionally biased region" description="Polar residues" evidence="5">
    <location>
        <begin position="125"/>
        <end position="150"/>
    </location>
</feature>
<evidence type="ECO:0000313" key="8">
    <source>
        <dbReference type="Proteomes" id="UP001303473"/>
    </source>
</evidence>
<dbReference type="PANTHER" id="PTHR22980">
    <property type="entry name" value="CORTISTATIN"/>
    <property type="match status" value="1"/>
</dbReference>
<feature type="compositionally biased region" description="Polar residues" evidence="5">
    <location>
        <begin position="468"/>
        <end position="477"/>
    </location>
</feature>
<dbReference type="InterPro" id="IPR035425">
    <property type="entry name" value="CENP-T/H4_C"/>
</dbReference>
<evidence type="ECO:0000313" key="7">
    <source>
        <dbReference type="EMBL" id="KAK3943183.1"/>
    </source>
</evidence>
<feature type="compositionally biased region" description="Basic and acidic residues" evidence="5">
    <location>
        <begin position="102"/>
        <end position="112"/>
    </location>
</feature>
<feature type="region of interest" description="Disordered" evidence="5">
    <location>
        <begin position="466"/>
        <end position="519"/>
    </location>
</feature>
<feature type="compositionally biased region" description="Basic residues" evidence="5">
    <location>
        <begin position="379"/>
        <end position="389"/>
    </location>
</feature>
<proteinExistence type="predicted"/>
<feature type="compositionally biased region" description="Acidic residues" evidence="5">
    <location>
        <begin position="510"/>
        <end position="519"/>
    </location>
</feature>
<dbReference type="Gene3D" id="1.10.20.10">
    <property type="entry name" value="Histone, subunit A"/>
    <property type="match status" value="1"/>
</dbReference>
<feature type="compositionally biased region" description="Acidic residues" evidence="5">
    <location>
        <begin position="178"/>
        <end position="188"/>
    </location>
</feature>
<evidence type="ECO:0000256" key="2">
    <source>
        <dbReference type="ARBA" id="ARBA00004286"/>
    </source>
</evidence>
<evidence type="ECO:0000256" key="5">
    <source>
        <dbReference type="SAM" id="MobiDB-lite"/>
    </source>
</evidence>
<dbReference type="SUPFAM" id="SSF47113">
    <property type="entry name" value="Histone-fold"/>
    <property type="match status" value="1"/>
</dbReference>
<organism evidence="7 8">
    <name type="scientific">Diplogelasinospora grovesii</name>
    <dbReference type="NCBI Taxonomy" id="303347"/>
    <lineage>
        <taxon>Eukaryota</taxon>
        <taxon>Fungi</taxon>
        <taxon>Dikarya</taxon>
        <taxon>Ascomycota</taxon>
        <taxon>Pezizomycotina</taxon>
        <taxon>Sordariomycetes</taxon>
        <taxon>Sordariomycetidae</taxon>
        <taxon>Sordariales</taxon>
        <taxon>Diplogelasinosporaceae</taxon>
        <taxon>Diplogelasinospora</taxon>
    </lineage>
</organism>
<dbReference type="GO" id="GO:0003682">
    <property type="term" value="F:chromatin binding"/>
    <property type="evidence" value="ECO:0007669"/>
    <property type="project" value="TreeGrafter"/>
</dbReference>
<dbReference type="PANTHER" id="PTHR22980:SF5">
    <property type="entry name" value="CENP-T_HISTONE H4 HISTONE FOLD DOMAIN-CONTAINING PROTEIN"/>
    <property type="match status" value="1"/>
</dbReference>
<dbReference type="GO" id="GO:0031297">
    <property type="term" value="P:replication fork processing"/>
    <property type="evidence" value="ECO:0007669"/>
    <property type="project" value="TreeGrafter"/>
</dbReference>
<accession>A0AAN6NE74</accession>
<sequence length="519" mass="56703">MARESNRNATATTTPARPNASGSVAERSAVTSRPSIHTPSGLSASGRKPTGVPTPGPGPGPGPALTPHARAAFRTIESRRHAAVLTPHHRARQRRQSAMRGDVARDRERETPRNVLLSLGKVLARTTQVITTSSSSPEEGNSRASANQGQRGDDEAEEDDEDDVDDELPKRPRLSLPIDEEDEEDDADLQPHRSAGLEDDDTNYNDLTVRSIELPRREQPGGTSRFSLGSMGRMSDFYLNNANDLDDVGIDSGFFPPTVPLYDDGDNNTGDISAYERLDSDAALGRRDTIGGRESDFGIIEVPVMDVDEGTFVIAPQVQDSPTRPLPLEEEDDYEAPEPFFYPAGGDDNDDTDDDGNLDKSPDDPRGGVVARSTAEHGQKRKRNVKVSKHGVEYPSLPPAVVKRLAQTFAKTSGVKGKISPDALKAIMQASDWFFEQLGDDLQAYAKHAHRKTIDESDVLTLMKRQRQTGSSATPFSLAQRHLPRELLQELRMAPPPPAPSRRRRKPSSDEAEDAEEVT</sequence>
<reference evidence="8" key="1">
    <citation type="journal article" date="2023" name="Mol. Phylogenet. Evol.">
        <title>Genome-scale phylogeny and comparative genomics of the fungal order Sordariales.</title>
        <authorList>
            <person name="Hensen N."/>
            <person name="Bonometti L."/>
            <person name="Westerberg I."/>
            <person name="Brannstrom I.O."/>
            <person name="Guillou S."/>
            <person name="Cros-Aarteil S."/>
            <person name="Calhoun S."/>
            <person name="Haridas S."/>
            <person name="Kuo A."/>
            <person name="Mondo S."/>
            <person name="Pangilinan J."/>
            <person name="Riley R."/>
            <person name="LaButti K."/>
            <person name="Andreopoulos B."/>
            <person name="Lipzen A."/>
            <person name="Chen C."/>
            <person name="Yan M."/>
            <person name="Daum C."/>
            <person name="Ng V."/>
            <person name="Clum A."/>
            <person name="Steindorff A."/>
            <person name="Ohm R.A."/>
            <person name="Martin F."/>
            <person name="Silar P."/>
            <person name="Natvig D.O."/>
            <person name="Lalanne C."/>
            <person name="Gautier V."/>
            <person name="Ament-Velasquez S.L."/>
            <person name="Kruys A."/>
            <person name="Hutchinson M.I."/>
            <person name="Powell A.J."/>
            <person name="Barry K."/>
            <person name="Miller A.N."/>
            <person name="Grigoriev I.V."/>
            <person name="Debuchy R."/>
            <person name="Gladieux P."/>
            <person name="Hiltunen Thoren M."/>
            <person name="Johannesson H."/>
        </authorList>
    </citation>
    <scope>NUCLEOTIDE SEQUENCE [LARGE SCALE GENOMIC DNA]</scope>
    <source>
        <strain evidence="8">CBS 340.73</strain>
    </source>
</reference>
<feature type="compositionally biased region" description="Basic and acidic residues" evidence="5">
    <location>
        <begin position="357"/>
        <end position="366"/>
    </location>
</feature>
<feature type="compositionally biased region" description="Polar residues" evidence="5">
    <location>
        <begin position="29"/>
        <end position="43"/>
    </location>
</feature>
<feature type="compositionally biased region" description="Acidic residues" evidence="5">
    <location>
        <begin position="154"/>
        <end position="166"/>
    </location>
</feature>
<comment type="caution">
    <text evidence="7">The sequence shown here is derived from an EMBL/GenBank/DDBJ whole genome shotgun (WGS) entry which is preliminary data.</text>
</comment>
<dbReference type="Pfam" id="PF15511">
    <property type="entry name" value="CENP-T_C"/>
    <property type="match status" value="1"/>
</dbReference>
<dbReference type="AlphaFoldDB" id="A0AAN6NE74"/>
<feature type="compositionally biased region" description="Low complexity" evidence="5">
    <location>
        <begin position="7"/>
        <end position="20"/>
    </location>
</feature>
<evidence type="ECO:0000256" key="1">
    <source>
        <dbReference type="ARBA" id="ARBA00004123"/>
    </source>
</evidence>
<feature type="domain" description="CENP-T/Histone H4 histone fold" evidence="6">
    <location>
        <begin position="390"/>
        <end position="495"/>
    </location>
</feature>
<evidence type="ECO:0000256" key="4">
    <source>
        <dbReference type="ARBA" id="ARBA00023242"/>
    </source>
</evidence>
<dbReference type="GO" id="GO:0000712">
    <property type="term" value="P:resolution of meiotic recombination intermediates"/>
    <property type="evidence" value="ECO:0007669"/>
    <property type="project" value="TreeGrafter"/>
</dbReference>
<dbReference type="GO" id="GO:0071821">
    <property type="term" value="C:FANCM-MHF complex"/>
    <property type="evidence" value="ECO:0007669"/>
    <property type="project" value="TreeGrafter"/>
</dbReference>